<dbReference type="SUPFAM" id="SSF52058">
    <property type="entry name" value="L domain-like"/>
    <property type="match status" value="1"/>
</dbReference>
<accession>A0A022PU55</accession>
<name>A0A022PU55_ERYGU</name>
<dbReference type="InterPro" id="IPR032675">
    <property type="entry name" value="LRR_dom_sf"/>
</dbReference>
<gene>
    <name evidence="1" type="ORF">MIMGU_mgv11b023716mg</name>
</gene>
<dbReference type="AlphaFoldDB" id="A0A022PU55"/>
<keyword evidence="2" id="KW-1185">Reference proteome</keyword>
<organism evidence="1 2">
    <name type="scientific">Erythranthe guttata</name>
    <name type="common">Yellow monkey flower</name>
    <name type="synonym">Mimulus guttatus</name>
    <dbReference type="NCBI Taxonomy" id="4155"/>
    <lineage>
        <taxon>Eukaryota</taxon>
        <taxon>Viridiplantae</taxon>
        <taxon>Streptophyta</taxon>
        <taxon>Embryophyta</taxon>
        <taxon>Tracheophyta</taxon>
        <taxon>Spermatophyta</taxon>
        <taxon>Magnoliopsida</taxon>
        <taxon>eudicotyledons</taxon>
        <taxon>Gunneridae</taxon>
        <taxon>Pentapetalae</taxon>
        <taxon>asterids</taxon>
        <taxon>lamiids</taxon>
        <taxon>Lamiales</taxon>
        <taxon>Phrymaceae</taxon>
        <taxon>Erythranthe</taxon>
    </lineage>
</organism>
<evidence type="ECO:0008006" key="3">
    <source>
        <dbReference type="Google" id="ProtNLM"/>
    </source>
</evidence>
<dbReference type="PANTHER" id="PTHR15140:SF33">
    <property type="entry name" value="LATE BLIGHT RESISTANCE PROTEIN HOMOLOG R1A-3 ISOFORM X1"/>
    <property type="match status" value="1"/>
</dbReference>
<protein>
    <recommendedName>
        <fullName evidence="3">NB-ARC domain-containing protein</fullName>
    </recommendedName>
</protein>
<reference evidence="1 2" key="1">
    <citation type="journal article" date="2013" name="Proc. Natl. Acad. Sci. U.S.A.">
        <title>Fine-scale variation in meiotic recombination in Mimulus inferred from population shotgun sequencing.</title>
        <authorList>
            <person name="Hellsten U."/>
            <person name="Wright K.M."/>
            <person name="Jenkins J."/>
            <person name="Shu S."/>
            <person name="Yuan Y."/>
            <person name="Wessler S.R."/>
            <person name="Schmutz J."/>
            <person name="Willis J.H."/>
            <person name="Rokhsar D.S."/>
        </authorList>
    </citation>
    <scope>NUCLEOTIDE SEQUENCE [LARGE SCALE GENOMIC DNA]</scope>
    <source>
        <strain evidence="2">cv. DUN x IM62</strain>
    </source>
</reference>
<dbReference type="PANTHER" id="PTHR15140">
    <property type="entry name" value="TUBULIN-SPECIFIC CHAPERONE E"/>
    <property type="match status" value="1"/>
</dbReference>
<evidence type="ECO:0000313" key="2">
    <source>
        <dbReference type="Proteomes" id="UP000030748"/>
    </source>
</evidence>
<dbReference type="Gene3D" id="3.80.10.10">
    <property type="entry name" value="Ribonuclease Inhibitor"/>
    <property type="match status" value="1"/>
</dbReference>
<dbReference type="EMBL" id="KI632363">
    <property type="protein sequence ID" value="EYU17780.1"/>
    <property type="molecule type" value="Genomic_DNA"/>
</dbReference>
<evidence type="ECO:0000313" key="1">
    <source>
        <dbReference type="EMBL" id="EYU17780.1"/>
    </source>
</evidence>
<dbReference type="eggNOG" id="KOG4658">
    <property type="taxonomic scope" value="Eukaryota"/>
</dbReference>
<dbReference type="Proteomes" id="UP000030748">
    <property type="component" value="Unassembled WGS sequence"/>
</dbReference>
<sequence>MLKVLYPSYDYLPQHLKPSFLYMGVFPQNNENLLHLLDLWFAEEFVESGNFAYRSFEAILTRSLLLTTHTLHPSFWHMCNKEASKSKFFHALNTQLDVLTEGIKRQRRLCIQNNILFGIKDVCDSMTSISTVRSLLCTGPYHQYPVPVCLENFRLLRILHALTIRFYEFPIELLVKLVRLKYLALVCDENLPASISKLWNLEVLIVNRHLSIVKSSKNSSYMPMEIWDMKQLTDIQITGRNLQHPREGSVLQNLTTLLGVGPQSCIKDVFERIPNLLKLGIQIELAPGATHEPFCFFDHISHLHKLQLLKCVIVNPILQIKIPTHLPIFPSTLIDLTLSGLGYPWEDTSMISSLPNLKILKLHCYAFHGPKWQVHKNDFRQLEMLQIEDTDLVNWTVEDHQCLDKLKWLGIRHCYKLDEIPHAFGEELQTIEIVDCNHHAMASAKQLKKDLDGKYNCPPNPHKQGCTRPIRPAQAHLRIEYFRGYLPTRSSTGGSSVPASGNVSCVGRKPTRKCTYRTSNIVDN</sequence>
<proteinExistence type="predicted"/>